<name>A0A9X2P133_9BACE</name>
<organism evidence="2 3">
    <name type="scientific">Bacteroides muris</name>
    <name type="common">ex Fokt et al. 2023</name>
    <dbReference type="NCBI Taxonomy" id="2937417"/>
    <lineage>
        <taxon>Bacteria</taxon>
        <taxon>Pseudomonadati</taxon>
        <taxon>Bacteroidota</taxon>
        <taxon>Bacteroidia</taxon>
        <taxon>Bacteroidales</taxon>
        <taxon>Bacteroidaceae</taxon>
        <taxon>Bacteroides</taxon>
    </lineage>
</organism>
<dbReference type="AlphaFoldDB" id="A0A9X2P133"/>
<feature type="region of interest" description="Disordered" evidence="1">
    <location>
        <begin position="87"/>
        <end position="106"/>
    </location>
</feature>
<evidence type="ECO:0000313" key="3">
    <source>
        <dbReference type="Proteomes" id="UP001143810"/>
    </source>
</evidence>
<dbReference type="EMBL" id="JAMZEE010000040">
    <property type="protein sequence ID" value="MCR6509305.1"/>
    <property type="molecule type" value="Genomic_DNA"/>
</dbReference>
<dbReference type="RefSeq" id="WP_117887865.1">
    <property type="nucleotide sequence ID" value="NZ_JAMZEE010000040.1"/>
</dbReference>
<proteinExistence type="predicted"/>
<feature type="compositionally biased region" description="Basic and acidic residues" evidence="1">
    <location>
        <begin position="97"/>
        <end position="106"/>
    </location>
</feature>
<accession>A0A9X2P133</accession>
<reference evidence="2" key="2">
    <citation type="submission" date="2022-04" db="EMBL/GenBank/DDBJ databases">
        <authorList>
            <person name="Fokt H."/>
            <person name="Baines J."/>
        </authorList>
    </citation>
    <scope>NUCLEOTIDE SEQUENCE</scope>
    <source>
        <strain evidence="2">KH569_7</strain>
    </source>
</reference>
<sequence length="106" mass="12110">MIYTHNNQWRSTILIDGTAEAKLADVLFIMENETFGQRKSASLVGGLGRLIKLIEEGKIRSDKPTNKQNGKWFCNAADVLKFAIIKRRKPRKNKKHEKNDSQRAIA</sequence>
<evidence type="ECO:0000313" key="2">
    <source>
        <dbReference type="EMBL" id="MCR6509305.1"/>
    </source>
</evidence>
<feature type="compositionally biased region" description="Basic residues" evidence="1">
    <location>
        <begin position="87"/>
        <end position="96"/>
    </location>
</feature>
<dbReference type="Proteomes" id="UP001143810">
    <property type="component" value="Unassembled WGS sequence"/>
</dbReference>
<protein>
    <submittedName>
        <fullName evidence="2">Uncharacterized protein</fullName>
    </submittedName>
</protein>
<comment type="caution">
    <text evidence="2">The sequence shown here is derived from an EMBL/GenBank/DDBJ whole genome shotgun (WGS) entry which is preliminary data.</text>
</comment>
<gene>
    <name evidence="2" type="ORF">M1B78_14335</name>
</gene>
<reference evidence="2" key="1">
    <citation type="journal article" date="2022" name="Arch. Microbiol.">
        <title>Bacteroides muris sp. nov. isolated from the cecum of wild-derived house mice.</title>
        <authorList>
            <person name="Fokt H."/>
            <person name="Unni R."/>
            <person name="Repnik U."/>
            <person name="Schmitz R.A."/>
            <person name="Bramkamp M."/>
            <person name="Baines J.F."/>
            <person name="Unterweger D."/>
        </authorList>
    </citation>
    <scope>NUCLEOTIDE SEQUENCE</scope>
    <source>
        <strain evidence="2">KH569_7</strain>
    </source>
</reference>
<evidence type="ECO:0000256" key="1">
    <source>
        <dbReference type="SAM" id="MobiDB-lite"/>
    </source>
</evidence>